<dbReference type="SUPFAM" id="SSF51735">
    <property type="entry name" value="NAD(P)-binding Rossmann-fold domains"/>
    <property type="match status" value="1"/>
</dbReference>
<keyword evidence="12" id="KW-0520">NAD</keyword>
<dbReference type="GO" id="GO:0004412">
    <property type="term" value="F:homoserine dehydrogenase activity"/>
    <property type="evidence" value="ECO:0007669"/>
    <property type="project" value="UniProtKB-EC"/>
</dbReference>
<dbReference type="InterPro" id="IPR005106">
    <property type="entry name" value="Asp/hSer_DH_NAD-bd"/>
</dbReference>
<dbReference type="InterPro" id="IPR001342">
    <property type="entry name" value="HDH_cat"/>
</dbReference>
<evidence type="ECO:0000256" key="7">
    <source>
        <dbReference type="ARBA" id="ARBA00022605"/>
    </source>
</evidence>
<evidence type="ECO:0000259" key="17">
    <source>
        <dbReference type="PROSITE" id="PS51671"/>
    </source>
</evidence>
<evidence type="ECO:0000256" key="15">
    <source>
        <dbReference type="PIRSR" id="PIRSR000098-2"/>
    </source>
</evidence>
<dbReference type="Pfam" id="PF00742">
    <property type="entry name" value="Homoserine_dh"/>
    <property type="match status" value="1"/>
</dbReference>
<dbReference type="PIRSF" id="PIRSF000098">
    <property type="entry name" value="Homoser_dehydrog"/>
    <property type="match status" value="1"/>
</dbReference>
<reference evidence="18 19" key="1">
    <citation type="submission" date="2016-10" db="EMBL/GenBank/DDBJ databases">
        <authorList>
            <person name="de Groot N.N."/>
        </authorList>
    </citation>
    <scope>NUCLEOTIDE SEQUENCE [LARGE SCALE GENOMIC DNA]</scope>
    <source>
        <strain evidence="18 19">Nm110</strain>
    </source>
</reference>
<feature type="binding site" evidence="15">
    <location>
        <position position="105"/>
    </location>
    <ligand>
        <name>NADPH</name>
        <dbReference type="ChEBI" id="CHEBI:57783"/>
    </ligand>
</feature>
<dbReference type="SUPFAM" id="SSF55347">
    <property type="entry name" value="Glyceraldehyde-3-phosphate dehydrogenase-like, C-terminal domain"/>
    <property type="match status" value="1"/>
</dbReference>
<feature type="binding site" evidence="15">
    <location>
        <position position="190"/>
    </location>
    <ligand>
        <name>L-homoserine</name>
        <dbReference type="ChEBI" id="CHEBI:57476"/>
    </ligand>
</feature>
<dbReference type="GO" id="GO:0050661">
    <property type="term" value="F:NADP binding"/>
    <property type="evidence" value="ECO:0007669"/>
    <property type="project" value="InterPro"/>
</dbReference>
<dbReference type="InterPro" id="IPR002912">
    <property type="entry name" value="ACT_dom"/>
</dbReference>
<dbReference type="SUPFAM" id="SSF55021">
    <property type="entry name" value="ACT-like"/>
    <property type="match status" value="1"/>
</dbReference>
<dbReference type="UniPathway" id="UPA00050">
    <property type="reaction ID" value="UER00063"/>
</dbReference>
<dbReference type="InterPro" id="IPR036291">
    <property type="entry name" value="NAD(P)-bd_dom_sf"/>
</dbReference>
<dbReference type="PANTHER" id="PTHR43331">
    <property type="entry name" value="HOMOSERINE DEHYDROGENASE"/>
    <property type="match status" value="1"/>
</dbReference>
<gene>
    <name evidence="18" type="ORF">SAMN05421882_10294</name>
</gene>
<evidence type="ECO:0000256" key="12">
    <source>
        <dbReference type="ARBA" id="ARBA00023027"/>
    </source>
</evidence>
<dbReference type="FunFam" id="3.40.50.720:FF:000062">
    <property type="entry name" value="Homoserine dehydrogenase"/>
    <property type="match status" value="1"/>
</dbReference>
<comment type="pathway">
    <text evidence="2">Amino-acid biosynthesis; L-threonine biosynthesis; L-threonine from L-aspartate: step 3/5.</text>
</comment>
<evidence type="ECO:0000313" key="19">
    <source>
        <dbReference type="Proteomes" id="UP000183454"/>
    </source>
</evidence>
<dbReference type="InterPro" id="IPR045865">
    <property type="entry name" value="ACT-like_dom_sf"/>
</dbReference>
<dbReference type="InterPro" id="IPR016204">
    <property type="entry name" value="HDH"/>
</dbReference>
<evidence type="ECO:0000256" key="1">
    <source>
        <dbReference type="ARBA" id="ARBA00001920"/>
    </source>
</evidence>
<dbReference type="UniPathway" id="UPA00051">
    <property type="reaction ID" value="UER00465"/>
</dbReference>
<protein>
    <recommendedName>
        <fullName evidence="6">Homoserine dehydrogenase</fullName>
        <ecNumber evidence="5">1.1.1.3</ecNumber>
    </recommendedName>
</protein>
<keyword evidence="10 15" id="KW-0521">NADP</keyword>
<dbReference type="FunFam" id="3.30.360.10:FF:000005">
    <property type="entry name" value="Homoserine dehydrogenase"/>
    <property type="match status" value="1"/>
</dbReference>
<evidence type="ECO:0000256" key="13">
    <source>
        <dbReference type="ARBA" id="ARBA00023167"/>
    </source>
</evidence>
<organism evidence="18 19">
    <name type="scientific">Nitrosomonas communis</name>
    <dbReference type="NCBI Taxonomy" id="44574"/>
    <lineage>
        <taxon>Bacteria</taxon>
        <taxon>Pseudomonadati</taxon>
        <taxon>Pseudomonadota</taxon>
        <taxon>Betaproteobacteria</taxon>
        <taxon>Nitrosomonadales</taxon>
        <taxon>Nitrosomonadaceae</taxon>
        <taxon>Nitrosomonas</taxon>
    </lineage>
</organism>
<dbReference type="GO" id="GO:0046872">
    <property type="term" value="F:metal ion binding"/>
    <property type="evidence" value="ECO:0007669"/>
    <property type="project" value="UniProtKB-KW"/>
</dbReference>
<dbReference type="EMBL" id="FNNH01000029">
    <property type="protein sequence ID" value="SDW79840.1"/>
    <property type="molecule type" value="Genomic_DNA"/>
</dbReference>
<evidence type="ECO:0000256" key="3">
    <source>
        <dbReference type="ARBA" id="ARBA00005062"/>
    </source>
</evidence>
<dbReference type="InterPro" id="IPR019811">
    <property type="entry name" value="HDH_CS"/>
</dbReference>
<dbReference type="Proteomes" id="UP000183454">
    <property type="component" value="Unassembled WGS sequence"/>
</dbReference>
<keyword evidence="7" id="KW-0028">Amino-acid biosynthesis</keyword>
<evidence type="ECO:0000256" key="16">
    <source>
        <dbReference type="RuleBase" id="RU004171"/>
    </source>
</evidence>
<evidence type="ECO:0000256" key="11">
    <source>
        <dbReference type="ARBA" id="ARBA00023002"/>
    </source>
</evidence>
<keyword evidence="13" id="KW-0486">Methionine biosynthesis</keyword>
<accession>A0A1H2WGW5</accession>
<evidence type="ECO:0000256" key="4">
    <source>
        <dbReference type="ARBA" id="ARBA00006753"/>
    </source>
</evidence>
<evidence type="ECO:0000313" key="18">
    <source>
        <dbReference type="EMBL" id="SDW79840.1"/>
    </source>
</evidence>
<dbReference type="Pfam" id="PF03447">
    <property type="entry name" value="NAD_binding_3"/>
    <property type="match status" value="1"/>
</dbReference>
<feature type="active site" description="Proton donor" evidence="14">
    <location>
        <position position="205"/>
    </location>
</feature>
<comment type="cofactor">
    <cofactor evidence="1">
        <name>a metal cation</name>
        <dbReference type="ChEBI" id="CHEBI:25213"/>
    </cofactor>
</comment>
<dbReference type="GO" id="GO:0009088">
    <property type="term" value="P:threonine biosynthetic process"/>
    <property type="evidence" value="ECO:0007669"/>
    <property type="project" value="UniProtKB-UniPathway"/>
</dbReference>
<dbReference type="Gene3D" id="3.30.70.260">
    <property type="match status" value="1"/>
</dbReference>
<dbReference type="PANTHER" id="PTHR43331:SF1">
    <property type="entry name" value="HOMOSERINE DEHYDROGENASE"/>
    <property type="match status" value="1"/>
</dbReference>
<feature type="domain" description="ACT" evidence="17">
    <location>
        <begin position="355"/>
        <end position="432"/>
    </location>
</feature>
<evidence type="ECO:0000256" key="2">
    <source>
        <dbReference type="ARBA" id="ARBA00005056"/>
    </source>
</evidence>
<comment type="similarity">
    <text evidence="4 16">Belongs to the homoserine dehydrogenase family.</text>
</comment>
<dbReference type="Pfam" id="PF01842">
    <property type="entry name" value="ACT"/>
    <property type="match status" value="1"/>
</dbReference>
<dbReference type="PROSITE" id="PS01042">
    <property type="entry name" value="HOMOSER_DHGENASE"/>
    <property type="match status" value="1"/>
</dbReference>
<dbReference type="RefSeq" id="WP_074667376.1">
    <property type="nucleotide sequence ID" value="NZ_FNNH01000029.1"/>
</dbReference>
<dbReference type="NCBIfam" id="NF004976">
    <property type="entry name" value="PRK06349.1"/>
    <property type="match status" value="1"/>
</dbReference>
<dbReference type="AlphaFoldDB" id="A0A1H2WGW5"/>
<evidence type="ECO:0000256" key="6">
    <source>
        <dbReference type="ARBA" id="ARBA00013376"/>
    </source>
</evidence>
<proteinExistence type="inferred from homology"/>
<sequence length="437" mass="47418">MNPINVGLLGIGTVGGGTYTVLKRNQEEIVRRVGRNIVIRIIADRDTEKARRLADRDTTVTADAFEVVSRPDIDIVIELIGGQTIAKELILQAIAHGKHVITANKALLASHGSEIFAAAQQKGVIVAFEAAVAGGIPIIKALREGLAANRIEWIAGIINGTSNFILSEMREKGLAFDTVLARAQKLGYAEADPTYDIEGIDAAHKITIMAAIAFGIPVSFNKVYIEGITQLSNDDIRYAEELGYRIKLLGITKRVAKGIELRVHPTLIPIKRLIANVEGVMNAVVVKGDAVGPTLYYGAGAGAEPTASSVIADLVDVARLLTADPEHRVPYLAFLPELLSNIPIVPMEEVETAYYLRLQVMDQPGVLADITRILADSDISINAMVQKEHAEEEDKVNIIMLTHTTIEKNIIAALDKIEKLPTMAGKIVRIRLEELNK</sequence>
<evidence type="ECO:0000256" key="9">
    <source>
        <dbReference type="ARBA" id="ARBA00022723"/>
    </source>
</evidence>
<dbReference type="Gene3D" id="3.40.50.720">
    <property type="entry name" value="NAD(P)-binding Rossmann-like Domain"/>
    <property type="match status" value="1"/>
</dbReference>
<dbReference type="EC" id="1.1.1.3" evidence="5"/>
<evidence type="ECO:0000256" key="14">
    <source>
        <dbReference type="PIRSR" id="PIRSR000098-1"/>
    </source>
</evidence>
<keyword evidence="9" id="KW-0479">Metal-binding</keyword>
<dbReference type="CDD" id="cd04881">
    <property type="entry name" value="ACT_HSDH-Hom"/>
    <property type="match status" value="1"/>
</dbReference>
<feature type="binding site" evidence="15">
    <location>
        <begin position="9"/>
        <end position="16"/>
    </location>
    <ligand>
        <name>NADP(+)</name>
        <dbReference type="ChEBI" id="CHEBI:58349"/>
    </ligand>
</feature>
<keyword evidence="8" id="KW-0791">Threonine biosynthesis</keyword>
<name>A0A1H2WGW5_9PROT</name>
<dbReference type="Gene3D" id="3.30.360.10">
    <property type="entry name" value="Dihydrodipicolinate Reductase, domain 2"/>
    <property type="match status" value="1"/>
</dbReference>
<keyword evidence="11" id="KW-0560">Oxidoreductase</keyword>
<dbReference type="PROSITE" id="PS51671">
    <property type="entry name" value="ACT"/>
    <property type="match status" value="1"/>
</dbReference>
<comment type="pathway">
    <text evidence="3">Amino-acid biosynthesis; L-methionine biosynthesis via de novo pathway; L-homoserine from L-aspartate: step 3/3.</text>
</comment>
<dbReference type="GO" id="GO:0009086">
    <property type="term" value="P:methionine biosynthetic process"/>
    <property type="evidence" value="ECO:0007669"/>
    <property type="project" value="UniProtKB-KW"/>
</dbReference>
<dbReference type="FunFam" id="3.30.70.260:FF:000030">
    <property type="entry name" value="Homoserine dehydrogenase"/>
    <property type="match status" value="1"/>
</dbReference>
<evidence type="ECO:0000256" key="5">
    <source>
        <dbReference type="ARBA" id="ARBA00013213"/>
    </source>
</evidence>
<evidence type="ECO:0000256" key="10">
    <source>
        <dbReference type="ARBA" id="ARBA00022857"/>
    </source>
</evidence>
<evidence type="ECO:0000256" key="8">
    <source>
        <dbReference type="ARBA" id="ARBA00022697"/>
    </source>
</evidence>